<keyword evidence="1" id="KW-1133">Transmembrane helix</keyword>
<sequence>MVGIPLGWLWSRLAPPQRMRVLPDLPQPVPLELESWHRFDDLVIFLLLGFGFGVVTGVVLWLLRERRGPMIMGAGVAGSVLSGLLAILLGTGMFSGWLYAVDAPPQIGDVVSVAPQIESWWVLIGQPLGVALAYGVLAAWNGRDDLGRRLG</sequence>
<reference evidence="2 3" key="1">
    <citation type="submission" date="2019-02" db="EMBL/GenBank/DDBJ databases">
        <title>Draft genome sequence of Amycolatopsis sp. 8-3EHSu isolated from roots of Suaeda maritima.</title>
        <authorList>
            <person name="Duangmal K."/>
            <person name="Chantavorakit T."/>
        </authorList>
    </citation>
    <scope>NUCLEOTIDE SEQUENCE [LARGE SCALE GENOMIC DNA]</scope>
    <source>
        <strain evidence="2 3">8-3EHSu</strain>
    </source>
</reference>
<dbReference type="EMBL" id="SFCC01000025">
    <property type="protein sequence ID" value="RZQ59438.1"/>
    <property type="molecule type" value="Genomic_DNA"/>
</dbReference>
<feature type="transmembrane region" description="Helical" evidence="1">
    <location>
        <begin position="42"/>
        <end position="63"/>
    </location>
</feature>
<comment type="caution">
    <text evidence="2">The sequence shown here is derived from an EMBL/GenBank/DDBJ whole genome shotgun (WGS) entry which is preliminary data.</text>
</comment>
<organism evidence="2 3">
    <name type="scientific">Amycolatopsis suaedae</name>
    <dbReference type="NCBI Taxonomy" id="2510978"/>
    <lineage>
        <taxon>Bacteria</taxon>
        <taxon>Bacillati</taxon>
        <taxon>Actinomycetota</taxon>
        <taxon>Actinomycetes</taxon>
        <taxon>Pseudonocardiales</taxon>
        <taxon>Pseudonocardiaceae</taxon>
        <taxon>Amycolatopsis</taxon>
    </lineage>
</organism>
<evidence type="ECO:0000313" key="3">
    <source>
        <dbReference type="Proteomes" id="UP000292003"/>
    </source>
</evidence>
<evidence type="ECO:0000256" key="1">
    <source>
        <dbReference type="SAM" id="Phobius"/>
    </source>
</evidence>
<keyword evidence="1" id="KW-0472">Membrane</keyword>
<accession>A0A4Q7IYB6</accession>
<name>A0A4Q7IYB6_9PSEU</name>
<proteinExistence type="predicted"/>
<dbReference type="OrthoDB" id="4557003at2"/>
<feature type="transmembrane region" description="Helical" evidence="1">
    <location>
        <begin position="75"/>
        <end position="100"/>
    </location>
</feature>
<dbReference type="Proteomes" id="UP000292003">
    <property type="component" value="Unassembled WGS sequence"/>
</dbReference>
<keyword evidence="1" id="KW-0812">Transmembrane</keyword>
<dbReference type="Pfam" id="PF10821">
    <property type="entry name" value="DUF2567"/>
    <property type="match status" value="1"/>
</dbReference>
<dbReference type="AlphaFoldDB" id="A0A4Q7IYB6"/>
<feature type="transmembrane region" description="Helical" evidence="1">
    <location>
        <begin position="120"/>
        <end position="140"/>
    </location>
</feature>
<gene>
    <name evidence="2" type="ORF">EWH70_34330</name>
</gene>
<keyword evidence="3" id="KW-1185">Reference proteome</keyword>
<dbReference type="InterPro" id="IPR021213">
    <property type="entry name" value="DUF2567"/>
</dbReference>
<protein>
    <submittedName>
        <fullName evidence="2">DUF2567 domain-containing protein</fullName>
    </submittedName>
</protein>
<evidence type="ECO:0000313" key="2">
    <source>
        <dbReference type="EMBL" id="RZQ59438.1"/>
    </source>
</evidence>